<evidence type="ECO:0000313" key="6">
    <source>
        <dbReference type="EMBL" id="CAA9581509.1"/>
    </source>
</evidence>
<dbReference type="UniPathway" id="UPA00148">
    <property type="reaction ID" value="UER00233"/>
</dbReference>
<comment type="similarity">
    <text evidence="4">Belongs to the Cob(I)alamin adenosyltransferase family.</text>
</comment>
<evidence type="ECO:0000259" key="5">
    <source>
        <dbReference type="Pfam" id="PF01923"/>
    </source>
</evidence>
<evidence type="ECO:0000256" key="4">
    <source>
        <dbReference type="RuleBase" id="RU366026"/>
    </source>
</evidence>
<dbReference type="PANTHER" id="PTHR12213:SF0">
    <property type="entry name" value="CORRINOID ADENOSYLTRANSFERASE MMAB"/>
    <property type="match status" value="1"/>
</dbReference>
<dbReference type="PANTHER" id="PTHR12213">
    <property type="entry name" value="CORRINOID ADENOSYLTRANSFERASE"/>
    <property type="match status" value="1"/>
</dbReference>
<dbReference type="GO" id="GO:0009236">
    <property type="term" value="P:cobalamin biosynthetic process"/>
    <property type="evidence" value="ECO:0007669"/>
    <property type="project" value="UniProtKB-UniRule"/>
</dbReference>
<keyword evidence="3 4" id="KW-0067">ATP-binding</keyword>
<protein>
    <recommendedName>
        <fullName evidence="4">Corrinoid adenosyltransferase</fullName>
        <ecNumber evidence="4">2.5.1.17</ecNumber>
    </recommendedName>
    <alternativeName>
        <fullName evidence="4">Cob(II)alamin adenosyltransferase</fullName>
    </alternativeName>
    <alternativeName>
        <fullName evidence="4">Cob(II)yrinic acid a,c-diamide adenosyltransferase</fullName>
    </alternativeName>
    <alternativeName>
        <fullName evidence="4">Cobinamide/cobalamin adenosyltransferase</fullName>
    </alternativeName>
</protein>
<feature type="domain" description="Cobalamin adenosyltransferase-like" evidence="5">
    <location>
        <begin position="4"/>
        <end position="171"/>
    </location>
</feature>
<organism evidence="6">
    <name type="scientific">uncultured Thermomicrobiales bacterium</name>
    <dbReference type="NCBI Taxonomy" id="1645740"/>
    <lineage>
        <taxon>Bacteria</taxon>
        <taxon>Pseudomonadati</taxon>
        <taxon>Thermomicrobiota</taxon>
        <taxon>Thermomicrobia</taxon>
        <taxon>Thermomicrobiales</taxon>
        <taxon>environmental samples</taxon>
    </lineage>
</organism>
<dbReference type="InterPro" id="IPR029499">
    <property type="entry name" value="PduO-typ"/>
</dbReference>
<dbReference type="Pfam" id="PF01923">
    <property type="entry name" value="Cob_adeno_trans"/>
    <property type="match status" value="1"/>
</dbReference>
<dbReference type="SUPFAM" id="SSF89028">
    <property type="entry name" value="Cobalamin adenosyltransferase-like"/>
    <property type="match status" value="1"/>
</dbReference>
<keyword evidence="1 4" id="KW-0808">Transferase</keyword>
<proteinExistence type="inferred from homology"/>
<sequence>MRLYSGRGDRGQTDLLGARVGKTDPRIEAMGALDEASSAIGLARPAVASERVRLALVETQRDLYKVMAELAFTTEQHPARVEIGEDRIAWLEAETDALTAEAPPVREFVLPGETTAGAALDWARVMARRAERRVVAVAEAGEAAGDLGVRNPHVLPYLNRLSSLLFALARWEEHEAGAAAIVAKTGEHAGA</sequence>
<evidence type="ECO:0000256" key="2">
    <source>
        <dbReference type="ARBA" id="ARBA00022741"/>
    </source>
</evidence>
<accession>A0A6J4VK21</accession>
<comment type="catalytic activity">
    <reaction evidence="4">
        <text>2 cob(II)yrinate a,c diamide + reduced [electron-transfer flavoprotein] + 2 ATP = 2 adenosylcob(III)yrinate a,c-diamide + 2 triphosphate + oxidized [electron-transfer flavoprotein] + 3 H(+)</text>
        <dbReference type="Rhea" id="RHEA:11528"/>
        <dbReference type="Rhea" id="RHEA-COMP:10685"/>
        <dbReference type="Rhea" id="RHEA-COMP:10686"/>
        <dbReference type="ChEBI" id="CHEBI:15378"/>
        <dbReference type="ChEBI" id="CHEBI:18036"/>
        <dbReference type="ChEBI" id="CHEBI:30616"/>
        <dbReference type="ChEBI" id="CHEBI:57692"/>
        <dbReference type="ChEBI" id="CHEBI:58307"/>
        <dbReference type="ChEBI" id="CHEBI:58503"/>
        <dbReference type="ChEBI" id="CHEBI:58537"/>
        <dbReference type="EC" id="2.5.1.17"/>
    </reaction>
</comment>
<evidence type="ECO:0000256" key="3">
    <source>
        <dbReference type="ARBA" id="ARBA00022840"/>
    </source>
</evidence>
<name>A0A6J4VK21_9BACT</name>
<dbReference type="AlphaFoldDB" id="A0A6J4VK21"/>
<dbReference type="InterPro" id="IPR016030">
    <property type="entry name" value="CblAdoTrfase-like"/>
</dbReference>
<dbReference type="Gene3D" id="1.20.1200.10">
    <property type="entry name" value="Cobalamin adenosyltransferase-like"/>
    <property type="match status" value="1"/>
</dbReference>
<keyword evidence="4" id="KW-0169">Cobalamin biosynthesis</keyword>
<dbReference type="EC" id="2.5.1.17" evidence="4"/>
<keyword evidence="2 4" id="KW-0547">Nucleotide-binding</keyword>
<dbReference type="NCBIfam" id="TIGR00636">
    <property type="entry name" value="PduO_Nterm"/>
    <property type="match status" value="1"/>
</dbReference>
<dbReference type="GO" id="GO:0005524">
    <property type="term" value="F:ATP binding"/>
    <property type="evidence" value="ECO:0007669"/>
    <property type="project" value="UniProtKB-UniRule"/>
</dbReference>
<reference evidence="6" key="1">
    <citation type="submission" date="2020-02" db="EMBL/GenBank/DDBJ databases">
        <authorList>
            <person name="Meier V. D."/>
        </authorList>
    </citation>
    <scope>NUCLEOTIDE SEQUENCE</scope>
    <source>
        <strain evidence="6">AVDCRST_MAG59</strain>
    </source>
</reference>
<comment type="pathway">
    <text evidence="4">Cofactor biosynthesis; adenosylcobalamin biosynthesis; adenosylcobalamin from cob(II)yrinate a,c-diamide: step 2/7.</text>
</comment>
<evidence type="ECO:0000256" key="1">
    <source>
        <dbReference type="ARBA" id="ARBA00022679"/>
    </source>
</evidence>
<dbReference type="InterPro" id="IPR036451">
    <property type="entry name" value="CblAdoTrfase-like_sf"/>
</dbReference>
<dbReference type="EMBL" id="CADCWF010000348">
    <property type="protein sequence ID" value="CAA9581509.1"/>
    <property type="molecule type" value="Genomic_DNA"/>
</dbReference>
<dbReference type="GO" id="GO:0008817">
    <property type="term" value="F:corrinoid adenosyltransferase activity"/>
    <property type="evidence" value="ECO:0007669"/>
    <property type="project" value="UniProtKB-UniRule"/>
</dbReference>
<gene>
    <name evidence="6" type="ORF">AVDCRST_MAG59-4828</name>
</gene>
<comment type="catalytic activity">
    <reaction evidence="4">
        <text>2 cob(II)alamin + reduced [electron-transfer flavoprotein] + 2 ATP = 2 adenosylcob(III)alamin + 2 triphosphate + oxidized [electron-transfer flavoprotein] + 3 H(+)</text>
        <dbReference type="Rhea" id="RHEA:28671"/>
        <dbReference type="Rhea" id="RHEA-COMP:10685"/>
        <dbReference type="Rhea" id="RHEA-COMP:10686"/>
        <dbReference type="ChEBI" id="CHEBI:15378"/>
        <dbReference type="ChEBI" id="CHEBI:16304"/>
        <dbReference type="ChEBI" id="CHEBI:18036"/>
        <dbReference type="ChEBI" id="CHEBI:18408"/>
        <dbReference type="ChEBI" id="CHEBI:30616"/>
        <dbReference type="ChEBI" id="CHEBI:57692"/>
        <dbReference type="ChEBI" id="CHEBI:58307"/>
        <dbReference type="EC" id="2.5.1.17"/>
    </reaction>
</comment>